<evidence type="ECO:0000256" key="11">
    <source>
        <dbReference type="SAM" id="MobiDB-lite"/>
    </source>
</evidence>
<evidence type="ECO:0000256" key="9">
    <source>
        <dbReference type="ARBA" id="ARBA00061550"/>
    </source>
</evidence>
<reference evidence="12" key="1">
    <citation type="submission" date="2021-02" db="EMBL/GenBank/DDBJ databases">
        <authorList>
            <person name="Nieuwenhuis M."/>
            <person name="Van De Peppel L.J.J."/>
        </authorList>
    </citation>
    <scope>NUCLEOTIDE SEQUENCE</scope>
    <source>
        <strain evidence="12">D49</strain>
    </source>
</reference>
<evidence type="ECO:0000313" key="13">
    <source>
        <dbReference type="Proteomes" id="UP000717328"/>
    </source>
</evidence>
<feature type="compositionally biased region" description="Acidic residues" evidence="11">
    <location>
        <begin position="263"/>
        <end position="274"/>
    </location>
</feature>
<evidence type="ECO:0000256" key="8">
    <source>
        <dbReference type="ARBA" id="ARBA00054167"/>
    </source>
</evidence>
<organism evidence="12 13">
    <name type="scientific">Sphagnurus paluster</name>
    <dbReference type="NCBI Taxonomy" id="117069"/>
    <lineage>
        <taxon>Eukaryota</taxon>
        <taxon>Fungi</taxon>
        <taxon>Dikarya</taxon>
        <taxon>Basidiomycota</taxon>
        <taxon>Agaricomycotina</taxon>
        <taxon>Agaricomycetes</taxon>
        <taxon>Agaricomycetidae</taxon>
        <taxon>Agaricales</taxon>
        <taxon>Tricholomatineae</taxon>
        <taxon>Lyophyllaceae</taxon>
        <taxon>Sphagnurus</taxon>
    </lineage>
</organism>
<name>A0A9P7K2L5_9AGAR</name>
<dbReference type="InterPro" id="IPR016095">
    <property type="entry name" value="Ribosomal_uL1_3-a/b-sand"/>
</dbReference>
<keyword evidence="3" id="KW-0597">Phosphoprotein</keyword>
<sequence length="531" mass="57410">MPKTQLIDERVSLRQCKLAIEALHAHELKKDQQLQESELLPGKEPNIWLNVTVKKIPSGHKFKPAKIPIAHPLIDPRTTPICLITKDPQREYKDLLEAHKIKFISRVVGVEKLKGKFKPFEARRMLLKENGLFLADERIIPLLPKLLGVKWFEAKKQPIPVCLKRKDLKGELERAVSSTYMNQNQGTCTSVKIAVLSHTPAQILANLKLALPAIAKHIAGGWENIQALHIKTNSSVSLPIWSCSLDESEGGRWADLVAKDEESEVTSDEEDEMVVEEKEQVAQVKGRKRTQEDEEPEKPTKKAKGAKGQPVAATESAAQKIKATAPPSADIPVETKPSKSKRKSAAVEAPAPTPTVESPDASSPSANKKRSKKSSTTTAVSEPEIVSSTPAPTTKATPKKDKAVKGSTQTPTSAPAPAASPAVFETKNQKKKKARLSSGLTSDPLPSAIPESASEKAAPTGEELPAKGKKGKKAEKTAEPPAEETPAPSLTQQELKQKRSGAPGEKKKAKVNAVVVGKSAKDHVLGKKAAQ</sequence>
<dbReference type="Gene3D" id="3.40.50.790">
    <property type="match status" value="1"/>
</dbReference>
<dbReference type="AlphaFoldDB" id="A0A9P7K2L5"/>
<protein>
    <recommendedName>
        <fullName evidence="10">Ribosomal L1 domain-containing protein 1</fullName>
    </recommendedName>
</protein>
<dbReference type="GO" id="GO:0005730">
    <property type="term" value="C:nucleolus"/>
    <property type="evidence" value="ECO:0007669"/>
    <property type="project" value="UniProtKB-SubCell"/>
</dbReference>
<dbReference type="OrthoDB" id="10251727at2759"/>
<keyword evidence="4" id="KW-0832">Ubl conjugation</keyword>
<dbReference type="InterPro" id="IPR023674">
    <property type="entry name" value="Ribosomal_uL1-like"/>
</dbReference>
<keyword evidence="5" id="KW-0007">Acetylation</keyword>
<feature type="compositionally biased region" description="Low complexity" evidence="11">
    <location>
        <begin position="346"/>
        <end position="366"/>
    </location>
</feature>
<keyword evidence="7" id="KW-0539">Nucleus</keyword>
<dbReference type="CDD" id="cd00403">
    <property type="entry name" value="Ribosomal_L1"/>
    <property type="match status" value="1"/>
</dbReference>
<evidence type="ECO:0000256" key="5">
    <source>
        <dbReference type="ARBA" id="ARBA00022990"/>
    </source>
</evidence>
<comment type="function">
    <text evidence="8">Regulates cellular senescence through inhibition of PTEN translation. Acts as a pro-apoptotic regulator in response to DNA damage.</text>
</comment>
<dbReference type="Pfam" id="PF00687">
    <property type="entry name" value="Ribosomal_L1"/>
    <property type="match status" value="1"/>
</dbReference>
<evidence type="ECO:0000256" key="7">
    <source>
        <dbReference type="ARBA" id="ARBA00023242"/>
    </source>
</evidence>
<keyword evidence="13" id="KW-1185">Reference proteome</keyword>
<evidence type="ECO:0000313" key="12">
    <source>
        <dbReference type="EMBL" id="KAG5634378.1"/>
    </source>
</evidence>
<gene>
    <name evidence="12" type="ORF">H0H81_002171</name>
</gene>
<feature type="compositionally biased region" description="Low complexity" evidence="11">
    <location>
        <begin position="407"/>
        <end position="422"/>
    </location>
</feature>
<dbReference type="SUPFAM" id="SSF56808">
    <property type="entry name" value="Ribosomal protein L1"/>
    <property type="match status" value="1"/>
</dbReference>
<evidence type="ECO:0000256" key="2">
    <source>
        <dbReference type="ARBA" id="ARBA00022499"/>
    </source>
</evidence>
<keyword evidence="6" id="KW-0175">Coiled coil</keyword>
<keyword evidence="2" id="KW-1017">Isopeptide bond</keyword>
<dbReference type="InterPro" id="IPR028364">
    <property type="entry name" value="Ribosomal_uL1/biogenesis"/>
</dbReference>
<comment type="subcellular location">
    <subcellularLocation>
        <location evidence="1">Nucleus</location>
        <location evidence="1">Nucleolus</location>
    </subcellularLocation>
</comment>
<evidence type="ECO:0000256" key="1">
    <source>
        <dbReference type="ARBA" id="ARBA00004604"/>
    </source>
</evidence>
<reference evidence="12" key="2">
    <citation type="submission" date="2021-10" db="EMBL/GenBank/DDBJ databases">
        <title>Phylogenomics reveals ancestral predisposition of the termite-cultivated fungus Termitomyces towards a domesticated lifestyle.</title>
        <authorList>
            <person name="Auxier B."/>
            <person name="Grum-Grzhimaylo A."/>
            <person name="Cardenas M.E."/>
            <person name="Lodge J.D."/>
            <person name="Laessoe T."/>
            <person name="Pedersen O."/>
            <person name="Smith M.E."/>
            <person name="Kuyper T.W."/>
            <person name="Franco-Molano E.A."/>
            <person name="Baroni T.J."/>
            <person name="Aanen D.K."/>
        </authorList>
    </citation>
    <scope>NUCLEOTIDE SEQUENCE</scope>
    <source>
        <strain evidence="12">D49</strain>
    </source>
</reference>
<comment type="similarity">
    <text evidence="9">Belongs to the universal ribosomal protein uL1 family. Highly divergent.</text>
</comment>
<accession>A0A9P7K2L5</accession>
<feature type="region of interest" description="Disordered" evidence="11">
    <location>
        <begin position="263"/>
        <end position="531"/>
    </location>
</feature>
<dbReference type="EMBL" id="JABCKI010006440">
    <property type="protein sequence ID" value="KAG5634378.1"/>
    <property type="molecule type" value="Genomic_DNA"/>
</dbReference>
<dbReference type="Proteomes" id="UP000717328">
    <property type="component" value="Unassembled WGS sequence"/>
</dbReference>
<evidence type="ECO:0000256" key="10">
    <source>
        <dbReference type="ARBA" id="ARBA00070787"/>
    </source>
</evidence>
<evidence type="ECO:0000256" key="3">
    <source>
        <dbReference type="ARBA" id="ARBA00022553"/>
    </source>
</evidence>
<proteinExistence type="inferred from homology"/>
<evidence type="ECO:0000256" key="4">
    <source>
        <dbReference type="ARBA" id="ARBA00022843"/>
    </source>
</evidence>
<evidence type="ECO:0000256" key="6">
    <source>
        <dbReference type="ARBA" id="ARBA00023054"/>
    </source>
</evidence>
<dbReference type="FunFam" id="3.40.50.790:FF:000004">
    <property type="entry name" value="Ribosomal L1 domain-containing 1-like 1"/>
    <property type="match status" value="1"/>
</dbReference>
<comment type="caution">
    <text evidence="12">The sequence shown here is derived from an EMBL/GenBank/DDBJ whole genome shotgun (WGS) entry which is preliminary data.</text>
</comment>